<evidence type="ECO:0000313" key="3">
    <source>
        <dbReference type="EMBL" id="KAG5930077.1"/>
    </source>
</evidence>
<dbReference type="EMBL" id="SRPY01000025">
    <property type="protein sequence ID" value="KAG5930077.1"/>
    <property type="molecule type" value="Genomic_DNA"/>
</dbReference>
<gene>
    <name evidence="3" type="ORF">E4U42_003086</name>
</gene>
<reference evidence="3" key="1">
    <citation type="journal article" date="2020" name="bioRxiv">
        <title>Whole genome comparisons of ergot fungi reveals the divergence and evolution of species within the genus Claviceps are the result of varying mechanisms driving genome evolution and host range expansion.</title>
        <authorList>
            <person name="Wyka S.A."/>
            <person name="Mondo S.J."/>
            <person name="Liu M."/>
            <person name="Dettman J."/>
            <person name="Nalam V."/>
            <person name="Broders K.D."/>
        </authorList>
    </citation>
    <scope>NUCLEOTIDE SEQUENCE</scope>
    <source>
        <strain evidence="3">CCC 489</strain>
    </source>
</reference>
<evidence type="ECO:0000313" key="4">
    <source>
        <dbReference type="Proteomes" id="UP000811619"/>
    </source>
</evidence>
<dbReference type="InterPro" id="IPR048749">
    <property type="entry name" value="SLX1_C"/>
</dbReference>
<dbReference type="OrthoDB" id="24645at2759"/>
<dbReference type="Pfam" id="PF21202">
    <property type="entry name" value="SLX1_C"/>
    <property type="match status" value="1"/>
</dbReference>
<name>A0A8K0JCG2_9HYPO</name>
<evidence type="ECO:0000259" key="2">
    <source>
        <dbReference type="Pfam" id="PF21202"/>
    </source>
</evidence>
<sequence length="201" mass="22288">MANIHLLTGVSSFVRWPLDVHFFAKDAYSAWQYRLESTQEAGRQGLRVLTDFAEPVDGVRGNAQASGIHALPLDYLPMATYVDKGHAMVEFEQQGDCVHCSEKLEPDKGLYALCPNDGCEAMGHLDCWSRHALSSDDSDHVIPDHCSCPSCGGDIRWGDMVKELSLRVRGDDEVKKVLKSVERAKKKASATSKPRGKERMP</sequence>
<comment type="caution">
    <text evidence="3">The sequence shown here is derived from an EMBL/GenBank/DDBJ whole genome shotgun (WGS) entry which is preliminary data.</text>
</comment>
<dbReference type="AlphaFoldDB" id="A0A8K0JCG2"/>
<keyword evidence="4" id="KW-1185">Reference proteome</keyword>
<dbReference type="GO" id="GO:0008821">
    <property type="term" value="F:crossover junction DNA endonuclease activity"/>
    <property type="evidence" value="ECO:0007669"/>
    <property type="project" value="TreeGrafter"/>
</dbReference>
<protein>
    <recommendedName>
        <fullName evidence="2">Structure-specific endonuclease subunit SLX1 C-terminal domain-containing protein</fullName>
    </recommendedName>
</protein>
<dbReference type="PANTHER" id="PTHR20208:SF10">
    <property type="entry name" value="STRUCTURE-SPECIFIC ENDONUCLEASE SUBUNIT SLX1"/>
    <property type="match status" value="1"/>
</dbReference>
<dbReference type="PANTHER" id="PTHR20208">
    <property type="entry name" value="STRUCTURE-SPECIFIC ENDONUCLEASE SUBUNIT SLX1"/>
    <property type="match status" value="1"/>
</dbReference>
<dbReference type="GO" id="GO:0033557">
    <property type="term" value="C:Slx1-Slx4 complex"/>
    <property type="evidence" value="ECO:0007669"/>
    <property type="project" value="TreeGrafter"/>
</dbReference>
<proteinExistence type="predicted"/>
<dbReference type="Gene3D" id="3.30.40.10">
    <property type="entry name" value="Zinc/RING finger domain, C3HC4 (zinc finger)"/>
    <property type="match status" value="1"/>
</dbReference>
<dbReference type="Proteomes" id="UP000811619">
    <property type="component" value="Unassembled WGS sequence"/>
</dbReference>
<feature type="region of interest" description="Disordered" evidence="1">
    <location>
        <begin position="182"/>
        <end position="201"/>
    </location>
</feature>
<dbReference type="InterPro" id="IPR050381">
    <property type="entry name" value="SLX1_endonuclease"/>
</dbReference>
<organism evidence="3 4">
    <name type="scientific">Claviceps africana</name>
    <dbReference type="NCBI Taxonomy" id="83212"/>
    <lineage>
        <taxon>Eukaryota</taxon>
        <taxon>Fungi</taxon>
        <taxon>Dikarya</taxon>
        <taxon>Ascomycota</taxon>
        <taxon>Pezizomycotina</taxon>
        <taxon>Sordariomycetes</taxon>
        <taxon>Hypocreomycetidae</taxon>
        <taxon>Hypocreales</taxon>
        <taxon>Clavicipitaceae</taxon>
        <taxon>Claviceps</taxon>
    </lineage>
</organism>
<feature type="domain" description="Structure-specific endonuclease subunit SLX1 C-terminal" evidence="2">
    <location>
        <begin position="96"/>
        <end position="161"/>
    </location>
</feature>
<dbReference type="GO" id="GO:0000724">
    <property type="term" value="P:double-strand break repair via homologous recombination"/>
    <property type="evidence" value="ECO:0007669"/>
    <property type="project" value="TreeGrafter"/>
</dbReference>
<dbReference type="GO" id="GO:0017108">
    <property type="term" value="F:5'-flap endonuclease activity"/>
    <property type="evidence" value="ECO:0007669"/>
    <property type="project" value="TreeGrafter"/>
</dbReference>
<evidence type="ECO:0000256" key="1">
    <source>
        <dbReference type="SAM" id="MobiDB-lite"/>
    </source>
</evidence>
<accession>A0A8K0JCG2</accession>
<dbReference type="InterPro" id="IPR013083">
    <property type="entry name" value="Znf_RING/FYVE/PHD"/>
</dbReference>